<keyword evidence="4" id="KW-0926">Vacuole</keyword>
<feature type="domain" description="Vps41 beta-propeller" evidence="7">
    <location>
        <begin position="134"/>
        <end position="497"/>
    </location>
</feature>
<proteinExistence type="inferred from homology"/>
<evidence type="ECO:0000259" key="7">
    <source>
        <dbReference type="Pfam" id="PF23411"/>
    </source>
</evidence>
<evidence type="ECO:0000256" key="1">
    <source>
        <dbReference type="ARBA" id="ARBA00009582"/>
    </source>
</evidence>
<comment type="function">
    <text evidence="4">Required for vacuolar assembly and vacuolar traffic.</text>
</comment>
<evidence type="ECO:0000256" key="5">
    <source>
        <dbReference type="PROSITE-ProRule" id="PRU01006"/>
    </source>
</evidence>
<evidence type="ECO:0000256" key="6">
    <source>
        <dbReference type="SAM" id="MobiDB-lite"/>
    </source>
</evidence>
<keyword evidence="2 4" id="KW-0813">Transport</keyword>
<evidence type="ECO:0000256" key="3">
    <source>
        <dbReference type="ARBA" id="ARBA00022927"/>
    </source>
</evidence>
<evidence type="ECO:0000256" key="2">
    <source>
        <dbReference type="ARBA" id="ARBA00022448"/>
    </source>
</evidence>
<dbReference type="GO" id="GO:0030897">
    <property type="term" value="C:HOPS complex"/>
    <property type="evidence" value="ECO:0007669"/>
    <property type="project" value="UniProtKB-UniRule"/>
</dbReference>
<feature type="compositionally biased region" description="Polar residues" evidence="6">
    <location>
        <begin position="64"/>
        <end position="73"/>
    </location>
</feature>
<dbReference type="PIRSF" id="PIRSF028921">
    <property type="entry name" value="VPS41"/>
    <property type="match status" value="1"/>
</dbReference>
<dbReference type="PANTHER" id="PTHR12616:SF1">
    <property type="entry name" value="VACUOLAR PROTEIN SORTING-ASSOCIATED PROTEIN 41 HOMOLOG"/>
    <property type="match status" value="1"/>
</dbReference>
<dbReference type="InterPro" id="IPR011990">
    <property type="entry name" value="TPR-like_helical_dom_sf"/>
</dbReference>
<keyword evidence="9" id="KW-1185">Reference proteome</keyword>
<dbReference type="InterPro" id="IPR001680">
    <property type="entry name" value="WD40_rpt"/>
</dbReference>
<feature type="compositionally biased region" description="Acidic residues" evidence="6">
    <location>
        <begin position="90"/>
        <end position="131"/>
    </location>
</feature>
<reference evidence="8" key="1">
    <citation type="journal article" date="2020" name="New Phytol.">
        <title>Comparative genomics reveals dynamic genome evolution in host specialist ectomycorrhizal fungi.</title>
        <authorList>
            <person name="Lofgren L.A."/>
            <person name="Nguyen N.H."/>
            <person name="Vilgalys R."/>
            <person name="Ruytinx J."/>
            <person name="Liao H.L."/>
            <person name="Branco S."/>
            <person name="Kuo A."/>
            <person name="LaButti K."/>
            <person name="Lipzen A."/>
            <person name="Andreopoulos W."/>
            <person name="Pangilinan J."/>
            <person name="Riley R."/>
            <person name="Hundley H."/>
            <person name="Na H."/>
            <person name="Barry K."/>
            <person name="Grigoriev I.V."/>
            <person name="Stajich J.E."/>
            <person name="Kennedy P.G."/>
        </authorList>
    </citation>
    <scope>NUCLEOTIDE SEQUENCE</scope>
    <source>
        <strain evidence="8">MN1</strain>
    </source>
</reference>
<dbReference type="SMART" id="SM00299">
    <property type="entry name" value="CLH"/>
    <property type="match status" value="1"/>
</dbReference>
<dbReference type="PROSITE" id="PS50236">
    <property type="entry name" value="CHCR"/>
    <property type="match status" value="1"/>
</dbReference>
<dbReference type="SUPFAM" id="SSF50978">
    <property type="entry name" value="WD40 repeat-like"/>
    <property type="match status" value="1"/>
</dbReference>
<accession>A0A9P7EKH0</accession>
<dbReference type="Gene3D" id="1.25.40.10">
    <property type="entry name" value="Tetratricopeptide repeat domain"/>
    <property type="match status" value="1"/>
</dbReference>
<dbReference type="RefSeq" id="XP_041198031.1">
    <property type="nucleotide sequence ID" value="XM_041334635.1"/>
</dbReference>
<dbReference type="Pfam" id="PF23556">
    <property type="entry name" value="TPR_Vps41"/>
    <property type="match status" value="1"/>
</dbReference>
<dbReference type="InterPro" id="IPR000547">
    <property type="entry name" value="Clathrin_H-chain/VPS_repeat"/>
</dbReference>
<dbReference type="Pfam" id="PF23411">
    <property type="entry name" value="Beta-prop_Vps41"/>
    <property type="match status" value="1"/>
</dbReference>
<feature type="region of interest" description="Disordered" evidence="6">
    <location>
        <begin position="1"/>
        <end position="135"/>
    </location>
</feature>
<feature type="compositionally biased region" description="Polar residues" evidence="6">
    <location>
        <begin position="19"/>
        <end position="42"/>
    </location>
</feature>
<dbReference type="AlphaFoldDB" id="A0A9P7EKH0"/>
<dbReference type="GO" id="GO:0009267">
    <property type="term" value="P:cellular response to starvation"/>
    <property type="evidence" value="ECO:0007669"/>
    <property type="project" value="TreeGrafter"/>
</dbReference>
<feature type="repeat" description="CHCR" evidence="5">
    <location>
        <begin position="742"/>
        <end position="886"/>
    </location>
</feature>
<dbReference type="InterPro" id="IPR015943">
    <property type="entry name" value="WD40/YVTN_repeat-like_dom_sf"/>
</dbReference>
<comment type="caution">
    <text evidence="8">The sequence shown here is derived from an EMBL/GenBank/DDBJ whole genome shotgun (WGS) entry which is preliminary data.</text>
</comment>
<keyword evidence="3 4" id="KW-0653">Protein transport</keyword>
<dbReference type="GeneID" id="64628652"/>
<dbReference type="OrthoDB" id="244107at2759"/>
<dbReference type="InterPro" id="IPR016902">
    <property type="entry name" value="Vps41"/>
</dbReference>
<gene>
    <name evidence="8" type="ORF">BJ212DRAFT_1327454</name>
</gene>
<organism evidence="8 9">
    <name type="scientific">Suillus subaureus</name>
    <dbReference type="NCBI Taxonomy" id="48587"/>
    <lineage>
        <taxon>Eukaryota</taxon>
        <taxon>Fungi</taxon>
        <taxon>Dikarya</taxon>
        <taxon>Basidiomycota</taxon>
        <taxon>Agaricomycotina</taxon>
        <taxon>Agaricomycetes</taxon>
        <taxon>Agaricomycetidae</taxon>
        <taxon>Boletales</taxon>
        <taxon>Suillineae</taxon>
        <taxon>Suillaceae</taxon>
        <taxon>Suillus</taxon>
    </lineage>
</organism>
<protein>
    <recommendedName>
        <fullName evidence="4">Vacuolar protein sorting-associated protein 41</fullName>
    </recommendedName>
</protein>
<dbReference type="InterPro" id="IPR057780">
    <property type="entry name" value="Beta-prop_Vps41"/>
</dbReference>
<dbReference type="FunFam" id="2.130.10.10:FF:000932">
    <property type="entry name" value="Related to Vacuolar assembly protein VPS41"/>
    <property type="match status" value="1"/>
</dbReference>
<comment type="subcellular location">
    <subcellularLocation>
        <location evidence="4">Vacuole</location>
    </subcellularLocation>
</comment>
<dbReference type="Gene3D" id="2.130.10.10">
    <property type="entry name" value="YVTN repeat-like/Quinoprotein amine dehydrogenase"/>
    <property type="match status" value="1"/>
</dbReference>
<dbReference type="InterPro" id="IPR045111">
    <property type="entry name" value="Vps41/Vps8"/>
</dbReference>
<name>A0A9P7EKH0_9AGAM</name>
<evidence type="ECO:0000313" key="8">
    <source>
        <dbReference type="EMBL" id="KAG1823971.1"/>
    </source>
</evidence>
<evidence type="ECO:0000256" key="4">
    <source>
        <dbReference type="PIRNR" id="PIRNR028921"/>
    </source>
</evidence>
<dbReference type="GO" id="GO:0016236">
    <property type="term" value="P:macroautophagy"/>
    <property type="evidence" value="ECO:0007669"/>
    <property type="project" value="TreeGrafter"/>
</dbReference>
<dbReference type="GO" id="GO:0005770">
    <property type="term" value="C:late endosome"/>
    <property type="evidence" value="ECO:0007669"/>
    <property type="project" value="UniProtKB-UniRule"/>
</dbReference>
<evidence type="ECO:0000313" key="9">
    <source>
        <dbReference type="Proteomes" id="UP000807769"/>
    </source>
</evidence>
<dbReference type="InterPro" id="IPR036322">
    <property type="entry name" value="WD40_repeat_dom_sf"/>
</dbReference>
<sequence>MADTAPLNGPELDPWQDTRPFSSDVLTNGCNPSADDYNTNDVPLSLNGIHHSTNGNTKAELRHMNSSSDNKNALDTGYVDSENAAREPESGVEESESGEEDDDEEGEEDDEEVEGEDEEGEDDYEDEEEDEPTLKYERMSGAINDLLKKDSASALAVSNNLLALGTHNGIVHIVDLTGKRIKSYKPHQASVSDAEFDSTADFVATASIDGQVVIQSLSTHESYMFDMKRPIRTIALEPNFGKKSTRSFVCGGMAGTLVLREKGWLGHKETVLHSGEGPVWHVRWRERLIAWANDLGVKIYDTQSQMRITFIERPADSPRADLFKCTLHWQDDTTLLIGWADYIKIACIRERPHTATASGSSNQPPFIVEITAAFQLDCMVSGIVSNSPSMPRSKDGSSAQDKTPQSFLILAYQAPDTYGDEMTEDRARQARKTAERPELRIISHTGEELSADALGVTNYQAWSCNDYVMVEVDGSSSPGKSGRCHVVISPKDIVIVRPRDRKDHILWLVDHQLYDEALEEVGKLDDNECSADGDQSEISPIAIGERYIRHLVAEGNFAKAASLCPTVCSTDVERWENWIFVFAQSQQLQAIIPHVPTEAPQLGHLVYEMILAHFLVHDRQSLMRTINEWPKSIYDVSAVIVAVQAELDRSPSSSSSRSLPAPDTVILMECLAELYTANRQYGKALPFFLRLRRQNVFELIREHNLFTDVKDQVLLLIEFDQELLEKRKQEGTEAEASSSEAIALLVDHIHSIPIVRVVQQLRDRPFYLFLYLDALFKKDSQLGFEFADLQVTLFAEFATHRLIDYLRASTSYNLETAYNECKNRDLVTEMVFLLGRMGNNKKALTLIIERLGDVHMAIEFAKEQSDDDLWEDLLKYSETRPTFIRGLLENVGAEIDPIRLIRRIKNGLEIPGLKEALIKILHDFHLQISLLEGCQTILNGDSSDLAKTRSKGQNSGFFMKSRSICVLCTQPLQRLPQDLLLLFLCHHVVHASCIDGMTDIYSHEEPSEGMSMLASGVSAKIAFASVVRARIHQGCPVCYRRSEGNLM</sequence>
<comment type="similarity">
    <text evidence="1 4">Belongs to the VPS41 family.</text>
</comment>
<dbReference type="Proteomes" id="UP000807769">
    <property type="component" value="Unassembled WGS sequence"/>
</dbReference>
<dbReference type="FunFam" id="1.25.40.10:FF:000350">
    <property type="entry name" value="Vacuolar protein sorting-associated protein 41 homolog"/>
    <property type="match status" value="1"/>
</dbReference>
<dbReference type="GO" id="GO:0034058">
    <property type="term" value="P:endosomal vesicle fusion"/>
    <property type="evidence" value="ECO:0007669"/>
    <property type="project" value="UniProtKB-UniRule"/>
</dbReference>
<dbReference type="PANTHER" id="PTHR12616">
    <property type="entry name" value="VACUOLAR PROTEIN SORTING VPS41"/>
    <property type="match status" value="1"/>
</dbReference>
<dbReference type="GO" id="GO:0000329">
    <property type="term" value="C:fungal-type vacuole membrane"/>
    <property type="evidence" value="ECO:0007669"/>
    <property type="project" value="UniProtKB-UniRule"/>
</dbReference>
<dbReference type="SMART" id="SM00320">
    <property type="entry name" value="WD40"/>
    <property type="match status" value="2"/>
</dbReference>
<dbReference type="GO" id="GO:0006623">
    <property type="term" value="P:protein targeting to vacuole"/>
    <property type="evidence" value="ECO:0007669"/>
    <property type="project" value="InterPro"/>
</dbReference>
<dbReference type="EMBL" id="JABBWG010000004">
    <property type="protein sequence ID" value="KAG1823971.1"/>
    <property type="molecule type" value="Genomic_DNA"/>
</dbReference>